<feature type="chain" id="PRO_5031084722" evidence="3">
    <location>
        <begin position="19"/>
        <end position="369"/>
    </location>
</feature>
<dbReference type="InterPro" id="IPR050282">
    <property type="entry name" value="Cycloisomerase_2"/>
</dbReference>
<dbReference type="EMBL" id="JACBJI010000001">
    <property type="protein sequence ID" value="NYA69352.1"/>
    <property type="molecule type" value="Genomic_DNA"/>
</dbReference>
<dbReference type="Pfam" id="PF10282">
    <property type="entry name" value="Lactonase"/>
    <property type="match status" value="1"/>
</dbReference>
<keyword evidence="3" id="KW-0732">Signal</keyword>
<dbReference type="InterPro" id="IPR019405">
    <property type="entry name" value="Lactonase_7-beta_prop"/>
</dbReference>
<keyword evidence="5" id="KW-1185">Reference proteome</keyword>
<reference evidence="4 5" key="1">
    <citation type="submission" date="2020-07" db="EMBL/GenBank/DDBJ databases">
        <authorList>
            <person name="Sun Q."/>
        </authorList>
    </citation>
    <scope>NUCLEOTIDE SEQUENCE [LARGE SCALE GENOMIC DNA]</scope>
    <source>
        <strain evidence="4 5">MAH-1</strain>
    </source>
</reference>
<accession>A0A7Y8XZ06</accession>
<organism evidence="4 5">
    <name type="scientific">Flavobacterium agri</name>
    <dbReference type="NCBI Taxonomy" id="2743471"/>
    <lineage>
        <taxon>Bacteria</taxon>
        <taxon>Pseudomonadati</taxon>
        <taxon>Bacteroidota</taxon>
        <taxon>Flavobacteriia</taxon>
        <taxon>Flavobacteriales</taxon>
        <taxon>Flavobacteriaceae</taxon>
        <taxon>Flavobacterium</taxon>
    </lineage>
</organism>
<evidence type="ECO:0000313" key="4">
    <source>
        <dbReference type="EMBL" id="NYA69352.1"/>
    </source>
</evidence>
<feature type="signal peptide" evidence="3">
    <location>
        <begin position="1"/>
        <end position="18"/>
    </location>
</feature>
<dbReference type="PANTHER" id="PTHR30344:SF1">
    <property type="entry name" value="6-PHOSPHOGLUCONOLACTONASE"/>
    <property type="match status" value="1"/>
</dbReference>
<dbReference type="AlphaFoldDB" id="A0A7Y8XZ06"/>
<dbReference type="Proteomes" id="UP000535020">
    <property type="component" value="Unassembled WGS sequence"/>
</dbReference>
<gene>
    <name evidence="4" type="ORF">HZF10_00355</name>
</gene>
<dbReference type="RefSeq" id="WP_176004175.1">
    <property type="nucleotide sequence ID" value="NZ_JABWMI010000001.1"/>
</dbReference>
<dbReference type="InterPro" id="IPR015943">
    <property type="entry name" value="WD40/YVTN_repeat-like_dom_sf"/>
</dbReference>
<evidence type="ECO:0000313" key="5">
    <source>
        <dbReference type="Proteomes" id="UP000535020"/>
    </source>
</evidence>
<keyword evidence="2" id="KW-0119">Carbohydrate metabolism</keyword>
<dbReference type="GO" id="GO:0005829">
    <property type="term" value="C:cytosol"/>
    <property type="evidence" value="ECO:0007669"/>
    <property type="project" value="TreeGrafter"/>
</dbReference>
<protein>
    <submittedName>
        <fullName evidence="4">Lactonase family protein</fullName>
    </submittedName>
</protein>
<dbReference type="GO" id="GO:0006006">
    <property type="term" value="P:glucose metabolic process"/>
    <property type="evidence" value="ECO:0007669"/>
    <property type="project" value="UniProtKB-KW"/>
</dbReference>
<dbReference type="InterPro" id="IPR011048">
    <property type="entry name" value="Haem_d1_sf"/>
</dbReference>
<dbReference type="GO" id="GO:0017057">
    <property type="term" value="F:6-phosphogluconolactonase activity"/>
    <property type="evidence" value="ECO:0007669"/>
    <property type="project" value="TreeGrafter"/>
</dbReference>
<evidence type="ECO:0000256" key="2">
    <source>
        <dbReference type="ARBA" id="ARBA00022526"/>
    </source>
</evidence>
<dbReference type="SUPFAM" id="SSF51004">
    <property type="entry name" value="C-terminal (heme d1) domain of cytochrome cd1-nitrite reductase"/>
    <property type="match status" value="1"/>
</dbReference>
<evidence type="ECO:0000256" key="3">
    <source>
        <dbReference type="SAM" id="SignalP"/>
    </source>
</evidence>
<evidence type="ECO:0000256" key="1">
    <source>
        <dbReference type="ARBA" id="ARBA00005564"/>
    </source>
</evidence>
<proteinExistence type="inferred from homology"/>
<dbReference type="Gene3D" id="2.130.10.10">
    <property type="entry name" value="YVTN repeat-like/Quinoprotein amine dehydrogenase"/>
    <property type="match status" value="1"/>
</dbReference>
<name>A0A7Y8XZ06_9FLAO</name>
<sequence>MKKIFLLTVALSVMTAQAQKKYNLLVGTYTNSCDSKGIYVFDFNPETADIKQKSSTGKLVSPSFLSVSPDKKFIYAVNEDGKKSSVSALNYSQKSGDILYVNSVDSQGADPCHIVNDDKNVLVANYSGGTISVFKKKNNGAITEAVQVIKHEGHSANAKRQESPHVHMVHFSPDKKFVLSNDLGTDRIYVYRYYPDSEKQVLEFQDTIPIKTSSGPRHLTFSPNGKQVYLLQELDGTISVFNYNDGKLKRIQETTIVQPDFKGDVSGAAIKISSDGKFLYATNRGDANTISVFEIGANGRLTHKSTVATGGKGPRDFALSPDGKFVLIAHQYTNNITVFERDATTGLLTKTGKKIEMCSPVCLVFDEVN</sequence>
<dbReference type="FunFam" id="2.130.10.10:FF:000306">
    <property type="entry name" value="3-carboxymuconate cyclase"/>
    <property type="match status" value="1"/>
</dbReference>
<keyword evidence="2" id="KW-0313">Glucose metabolism</keyword>
<dbReference type="PANTHER" id="PTHR30344">
    <property type="entry name" value="6-PHOSPHOGLUCONOLACTONASE-RELATED"/>
    <property type="match status" value="1"/>
</dbReference>
<comment type="similarity">
    <text evidence="1">Belongs to the cycloisomerase 2 family.</text>
</comment>
<comment type="caution">
    <text evidence="4">The sequence shown here is derived from an EMBL/GenBank/DDBJ whole genome shotgun (WGS) entry which is preliminary data.</text>
</comment>